<dbReference type="InterPro" id="IPR011025">
    <property type="entry name" value="GproteinA_insert"/>
</dbReference>
<keyword evidence="8 13" id="KW-0342">GTP-binding</keyword>
<dbReference type="GO" id="GO:0003924">
    <property type="term" value="F:GTPase activity"/>
    <property type="evidence" value="ECO:0007669"/>
    <property type="project" value="InterPro"/>
</dbReference>
<accession>A0A9P7EGN5</accession>
<feature type="binding site" evidence="13">
    <location>
        <begin position="44"/>
        <end position="49"/>
    </location>
    <ligand>
        <name>GTP</name>
        <dbReference type="ChEBI" id="CHEBI:37565"/>
    </ligand>
</feature>
<dbReference type="FunFam" id="3.40.50.300:FF:000181">
    <property type="entry name" value="Guanine nucleotide-binding protein subunit alpha"/>
    <property type="match status" value="1"/>
</dbReference>
<gene>
    <name evidence="15" type="ORF">BJ212DRAFT_1339845</name>
</gene>
<feature type="binding site" evidence="14">
    <location>
        <position position="48"/>
    </location>
    <ligand>
        <name>Mg(2+)</name>
        <dbReference type="ChEBI" id="CHEBI:18420"/>
    </ligand>
</feature>
<keyword evidence="10" id="KW-0807">Transducer</keyword>
<evidence type="ECO:0000256" key="9">
    <source>
        <dbReference type="ARBA" id="ARBA00023139"/>
    </source>
</evidence>
<name>A0A9P7EGN5_9AGAM</name>
<evidence type="ECO:0000256" key="12">
    <source>
        <dbReference type="ARBA" id="ARBA00055018"/>
    </source>
</evidence>
<keyword evidence="4 14" id="KW-0479">Metal-binding</keyword>
<dbReference type="EMBL" id="JABBWG010000008">
    <property type="protein sequence ID" value="KAG1820391.1"/>
    <property type="molecule type" value="Genomic_DNA"/>
</dbReference>
<feature type="binding site" evidence="14">
    <location>
        <position position="183"/>
    </location>
    <ligand>
        <name>Mg(2+)</name>
        <dbReference type="ChEBI" id="CHEBI:18420"/>
    </ligand>
</feature>
<sequence length="356" mass="40906">MGNCILTWYSDRKKKARSDAIDRQIKEDSIARKEYEILVLGSSESGKSTIVKQMKITHQNGFTKNELMMFRPIIYRNTLDSAQAIVLHMHNMNVECVTPANRTFAERIIKYRVENTPDFVFSPDIARAIHELWQDPIIPKVMDCSSQFYLMDSAGYFFTEVLRIGAPDYTPTKNDVLRAQAKTTGITPTRFDMGQISIHMLDVGVQLSQLEKWIHHFDSVRSIIFCAALSEYNQVLLEGKNQNRMQQSLILFEAVVNSRWFLGTSIILLLTKIDVFKNKLPKVPIEKYFPEYTGGADCNKAAKHILWKFMQANRARLRVYPHLTQATDSADTIYCLVFVAVKETILHNALKDSRIL</sequence>
<dbReference type="OrthoDB" id="5817230at2759"/>
<dbReference type="GO" id="GO:0010255">
    <property type="term" value="P:glucose mediated signaling pathway"/>
    <property type="evidence" value="ECO:0007669"/>
    <property type="project" value="UniProtKB-ARBA"/>
</dbReference>
<evidence type="ECO:0000256" key="6">
    <source>
        <dbReference type="ARBA" id="ARBA00022801"/>
    </source>
</evidence>
<dbReference type="Proteomes" id="UP000807769">
    <property type="component" value="Unassembled WGS sequence"/>
</dbReference>
<comment type="function">
    <text evidence="12">Guanine nucleotide-binding proteins (G proteins) are involved as modulators or transducers in various transmembrane signaling systems. Involved in the mating pathway.</text>
</comment>
<comment type="cofactor">
    <cofactor evidence="1">
        <name>Mg(2+)</name>
        <dbReference type="ChEBI" id="CHEBI:18420"/>
    </cofactor>
</comment>
<keyword evidence="6" id="KW-0378">Hydrolase</keyword>
<evidence type="ECO:0000313" key="16">
    <source>
        <dbReference type="Proteomes" id="UP000807769"/>
    </source>
</evidence>
<feature type="binding site" evidence="13">
    <location>
        <begin position="152"/>
        <end position="153"/>
    </location>
    <ligand>
        <name>GTP</name>
        <dbReference type="ChEBI" id="CHEBI:37565"/>
    </ligand>
</feature>
<dbReference type="Gene3D" id="1.10.400.10">
    <property type="entry name" value="GI Alpha 1, domain 2-like"/>
    <property type="match status" value="1"/>
</dbReference>
<dbReference type="GeneID" id="64629093"/>
<evidence type="ECO:0000256" key="10">
    <source>
        <dbReference type="ARBA" id="ARBA00023224"/>
    </source>
</evidence>
<dbReference type="PANTHER" id="PTHR10218:SF369">
    <property type="entry name" value="GUANINE NUCLEOTIDE-BINDING PROTEIN ALPHA-2 SUBUNIT"/>
    <property type="match status" value="1"/>
</dbReference>
<dbReference type="InterPro" id="IPR002975">
    <property type="entry name" value="Fungi_Gprotein_alpha"/>
</dbReference>
<feature type="binding site" evidence="13">
    <location>
        <position position="326"/>
    </location>
    <ligand>
        <name>GTP</name>
        <dbReference type="ChEBI" id="CHEBI:37565"/>
    </ligand>
</feature>
<keyword evidence="11" id="KW-0449">Lipoprotein</keyword>
<evidence type="ECO:0000256" key="3">
    <source>
        <dbReference type="ARBA" id="ARBA00022707"/>
    </source>
</evidence>
<evidence type="ECO:0000256" key="2">
    <source>
        <dbReference type="ARBA" id="ARBA00011356"/>
    </source>
</evidence>
<dbReference type="GO" id="GO:0005525">
    <property type="term" value="F:GTP binding"/>
    <property type="evidence" value="ECO:0007669"/>
    <property type="project" value="UniProtKB-KW"/>
</dbReference>
<dbReference type="SMART" id="SM00275">
    <property type="entry name" value="G_alpha"/>
    <property type="match status" value="1"/>
</dbReference>
<dbReference type="PRINTS" id="PR00318">
    <property type="entry name" value="GPROTEINA"/>
</dbReference>
<dbReference type="SUPFAM" id="SSF52540">
    <property type="entry name" value="P-loop containing nucleoside triphosphate hydrolases"/>
    <property type="match status" value="1"/>
</dbReference>
<dbReference type="FunFam" id="1.10.400.10:FF:000007">
    <property type="entry name" value="Guanine nucleotide-binding protein subunit alpha"/>
    <property type="match status" value="1"/>
</dbReference>
<organism evidence="15 16">
    <name type="scientific">Suillus subaureus</name>
    <dbReference type="NCBI Taxonomy" id="48587"/>
    <lineage>
        <taxon>Eukaryota</taxon>
        <taxon>Fungi</taxon>
        <taxon>Dikarya</taxon>
        <taxon>Basidiomycota</taxon>
        <taxon>Agaricomycotina</taxon>
        <taxon>Agaricomycetes</taxon>
        <taxon>Agaricomycetidae</taxon>
        <taxon>Boletales</taxon>
        <taxon>Suillineae</taxon>
        <taxon>Suillaceae</taxon>
        <taxon>Suillus</taxon>
    </lineage>
</organism>
<dbReference type="InterPro" id="IPR001019">
    <property type="entry name" value="Gprotein_alpha_su"/>
</dbReference>
<evidence type="ECO:0000256" key="4">
    <source>
        <dbReference type="ARBA" id="ARBA00022723"/>
    </source>
</evidence>
<evidence type="ECO:0000313" key="15">
    <source>
        <dbReference type="EMBL" id="KAG1820391.1"/>
    </source>
</evidence>
<evidence type="ECO:0000256" key="5">
    <source>
        <dbReference type="ARBA" id="ARBA00022741"/>
    </source>
</evidence>
<evidence type="ECO:0000256" key="13">
    <source>
        <dbReference type="PIRSR" id="PIRSR601019-1"/>
    </source>
</evidence>
<evidence type="ECO:0000256" key="8">
    <source>
        <dbReference type="ARBA" id="ARBA00023134"/>
    </source>
</evidence>
<dbReference type="GO" id="GO:0005834">
    <property type="term" value="C:heterotrimeric G-protein complex"/>
    <property type="evidence" value="ECO:0007669"/>
    <property type="project" value="InterPro"/>
</dbReference>
<proteinExistence type="predicted"/>
<dbReference type="PRINTS" id="PR01241">
    <property type="entry name" value="GPROTEINAFNG"/>
</dbReference>
<keyword evidence="16" id="KW-1185">Reference proteome</keyword>
<dbReference type="GO" id="GO:0046872">
    <property type="term" value="F:metal ion binding"/>
    <property type="evidence" value="ECO:0007669"/>
    <property type="project" value="UniProtKB-KW"/>
</dbReference>
<feature type="binding site" evidence="13">
    <location>
        <begin position="202"/>
        <end position="206"/>
    </location>
    <ligand>
        <name>GTP</name>
        <dbReference type="ChEBI" id="CHEBI:37565"/>
    </ligand>
</feature>
<evidence type="ECO:0000256" key="1">
    <source>
        <dbReference type="ARBA" id="ARBA00001946"/>
    </source>
</evidence>
<comment type="caution">
    <text evidence="15">The sequence shown here is derived from an EMBL/GenBank/DDBJ whole genome shotgun (WGS) entry which is preliminary data.</text>
</comment>
<dbReference type="GO" id="GO:0032502">
    <property type="term" value="P:developmental process"/>
    <property type="evidence" value="ECO:0007669"/>
    <property type="project" value="UniProtKB-ARBA"/>
</dbReference>
<comment type="subunit">
    <text evidence="2">G proteins are composed of 3 units; alpha, beta and gamma. The alpha chain contains the guanine nucleotide binding site.</text>
</comment>
<dbReference type="Pfam" id="PF00503">
    <property type="entry name" value="G-alpha"/>
    <property type="match status" value="1"/>
</dbReference>
<reference evidence="15" key="1">
    <citation type="journal article" date="2020" name="New Phytol.">
        <title>Comparative genomics reveals dynamic genome evolution in host specialist ectomycorrhizal fungi.</title>
        <authorList>
            <person name="Lofgren L.A."/>
            <person name="Nguyen N.H."/>
            <person name="Vilgalys R."/>
            <person name="Ruytinx J."/>
            <person name="Liao H.L."/>
            <person name="Branco S."/>
            <person name="Kuo A."/>
            <person name="LaButti K."/>
            <person name="Lipzen A."/>
            <person name="Andreopoulos W."/>
            <person name="Pangilinan J."/>
            <person name="Riley R."/>
            <person name="Hundley H."/>
            <person name="Na H."/>
            <person name="Barry K."/>
            <person name="Grigoriev I.V."/>
            <person name="Stajich J.E."/>
            <person name="Kennedy P.G."/>
        </authorList>
    </citation>
    <scope>NUCLEOTIDE SEQUENCE</scope>
    <source>
        <strain evidence="15">MN1</strain>
    </source>
</reference>
<keyword evidence="7 14" id="KW-0460">Magnesium</keyword>
<protein>
    <submittedName>
        <fullName evidence="15">Heterotrimeric G protein alpha subunit</fullName>
    </submittedName>
</protein>
<dbReference type="PANTHER" id="PTHR10218">
    <property type="entry name" value="GTP-BINDING PROTEIN ALPHA SUBUNIT"/>
    <property type="match status" value="1"/>
</dbReference>
<dbReference type="RefSeq" id="XP_041195662.1">
    <property type="nucleotide sequence ID" value="XM_041335076.1"/>
</dbReference>
<evidence type="ECO:0000256" key="14">
    <source>
        <dbReference type="PIRSR" id="PIRSR601019-2"/>
    </source>
</evidence>
<dbReference type="GO" id="GO:0005737">
    <property type="term" value="C:cytoplasm"/>
    <property type="evidence" value="ECO:0007669"/>
    <property type="project" value="TreeGrafter"/>
</dbReference>
<evidence type="ECO:0000256" key="11">
    <source>
        <dbReference type="ARBA" id="ARBA00023288"/>
    </source>
</evidence>
<feature type="binding site" evidence="13">
    <location>
        <begin position="177"/>
        <end position="183"/>
    </location>
    <ligand>
        <name>GTP</name>
        <dbReference type="ChEBI" id="CHEBI:37565"/>
    </ligand>
</feature>
<dbReference type="SUPFAM" id="SSF47895">
    <property type="entry name" value="Transducin (alpha subunit), insertion domain"/>
    <property type="match status" value="1"/>
</dbReference>
<dbReference type="CDD" id="cd00066">
    <property type="entry name" value="G-alpha"/>
    <property type="match status" value="1"/>
</dbReference>
<keyword evidence="5 13" id="KW-0547">Nucleotide-binding</keyword>
<evidence type="ECO:0000256" key="7">
    <source>
        <dbReference type="ARBA" id="ARBA00022842"/>
    </source>
</evidence>
<dbReference type="InterPro" id="IPR027417">
    <property type="entry name" value="P-loop_NTPase"/>
</dbReference>
<keyword evidence="9" id="KW-0564">Palmitate</keyword>
<dbReference type="Gene3D" id="3.40.50.300">
    <property type="entry name" value="P-loop containing nucleotide triphosphate hydrolases"/>
    <property type="match status" value="1"/>
</dbReference>
<dbReference type="PROSITE" id="PS51882">
    <property type="entry name" value="G_ALPHA"/>
    <property type="match status" value="1"/>
</dbReference>
<keyword evidence="3" id="KW-0519">Myristate</keyword>
<dbReference type="GO" id="GO:0031683">
    <property type="term" value="F:G-protein beta/gamma-subunit complex binding"/>
    <property type="evidence" value="ECO:0007669"/>
    <property type="project" value="InterPro"/>
</dbReference>
<dbReference type="GO" id="GO:0001664">
    <property type="term" value="F:G protein-coupled receptor binding"/>
    <property type="evidence" value="ECO:0007669"/>
    <property type="project" value="InterPro"/>
</dbReference>
<dbReference type="AlphaFoldDB" id="A0A9P7EGN5"/>
<dbReference type="GO" id="GO:0007189">
    <property type="term" value="P:adenylate cyclase-activating G protein-coupled receptor signaling pathway"/>
    <property type="evidence" value="ECO:0007669"/>
    <property type="project" value="TreeGrafter"/>
</dbReference>